<protein>
    <submittedName>
        <fullName evidence="1">Uncharacterized protein</fullName>
    </submittedName>
</protein>
<dbReference type="Proteomes" id="UP000324222">
    <property type="component" value="Unassembled WGS sequence"/>
</dbReference>
<proteinExistence type="predicted"/>
<gene>
    <name evidence="1" type="ORF">E2C01_088572</name>
</gene>
<dbReference type="EMBL" id="VSRR010094888">
    <property type="protein sequence ID" value="MPC93445.1"/>
    <property type="molecule type" value="Genomic_DNA"/>
</dbReference>
<dbReference type="AlphaFoldDB" id="A0A5B7JFT1"/>
<sequence length="69" mass="7729">MCETYLWSPAVLVPAGRLSGCRCRASAWLPQLLAQRHRVKAVSRGNARPSLLPLAKTPPCLHRRHKMIT</sequence>
<comment type="caution">
    <text evidence="1">The sequence shown here is derived from an EMBL/GenBank/DDBJ whole genome shotgun (WGS) entry which is preliminary data.</text>
</comment>
<evidence type="ECO:0000313" key="2">
    <source>
        <dbReference type="Proteomes" id="UP000324222"/>
    </source>
</evidence>
<organism evidence="1 2">
    <name type="scientific">Portunus trituberculatus</name>
    <name type="common">Swimming crab</name>
    <name type="synonym">Neptunus trituberculatus</name>
    <dbReference type="NCBI Taxonomy" id="210409"/>
    <lineage>
        <taxon>Eukaryota</taxon>
        <taxon>Metazoa</taxon>
        <taxon>Ecdysozoa</taxon>
        <taxon>Arthropoda</taxon>
        <taxon>Crustacea</taxon>
        <taxon>Multicrustacea</taxon>
        <taxon>Malacostraca</taxon>
        <taxon>Eumalacostraca</taxon>
        <taxon>Eucarida</taxon>
        <taxon>Decapoda</taxon>
        <taxon>Pleocyemata</taxon>
        <taxon>Brachyura</taxon>
        <taxon>Eubrachyura</taxon>
        <taxon>Portunoidea</taxon>
        <taxon>Portunidae</taxon>
        <taxon>Portuninae</taxon>
        <taxon>Portunus</taxon>
    </lineage>
</organism>
<reference evidence="1 2" key="1">
    <citation type="submission" date="2019-05" db="EMBL/GenBank/DDBJ databases">
        <title>Another draft genome of Portunus trituberculatus and its Hox gene families provides insights of decapod evolution.</title>
        <authorList>
            <person name="Jeong J.-H."/>
            <person name="Song I."/>
            <person name="Kim S."/>
            <person name="Choi T."/>
            <person name="Kim D."/>
            <person name="Ryu S."/>
            <person name="Kim W."/>
        </authorList>
    </citation>
    <scope>NUCLEOTIDE SEQUENCE [LARGE SCALE GENOMIC DNA]</scope>
    <source>
        <tissue evidence="1">Muscle</tissue>
    </source>
</reference>
<evidence type="ECO:0000313" key="1">
    <source>
        <dbReference type="EMBL" id="MPC93445.1"/>
    </source>
</evidence>
<name>A0A5B7JFT1_PORTR</name>
<accession>A0A5B7JFT1</accession>
<keyword evidence="2" id="KW-1185">Reference proteome</keyword>